<dbReference type="HOGENOM" id="CLU_014924_0_0_1"/>
<dbReference type="SUPFAM" id="SSF57701">
    <property type="entry name" value="Zn2/Cys6 DNA-binding domain"/>
    <property type="match status" value="1"/>
</dbReference>
<dbReference type="Pfam" id="PF00172">
    <property type="entry name" value="Zn_clus"/>
    <property type="match status" value="1"/>
</dbReference>
<keyword evidence="4" id="KW-0238">DNA-binding</keyword>
<dbReference type="Pfam" id="PF11951">
    <property type="entry name" value="Fungal_trans_2"/>
    <property type="match status" value="2"/>
</dbReference>
<keyword evidence="6" id="KW-0539">Nucleus</keyword>
<dbReference type="PRINTS" id="PR00755">
    <property type="entry name" value="AFLATOXINBRP"/>
</dbReference>
<feature type="compositionally biased region" description="Basic residues" evidence="7">
    <location>
        <begin position="851"/>
        <end position="861"/>
    </location>
</feature>
<dbReference type="EnsemblFungi" id="EJT71629">
    <property type="protein sequence ID" value="EJT71629"/>
    <property type="gene ID" value="GGTG_10884"/>
</dbReference>
<feature type="domain" description="Zn(2)-C6 fungal-type" evidence="8">
    <location>
        <begin position="20"/>
        <end position="50"/>
    </location>
</feature>
<organism evidence="9">
    <name type="scientific">Gaeumannomyces tritici (strain R3-111a-1)</name>
    <name type="common">Wheat and barley take-all root rot fungus</name>
    <name type="synonym">Gaeumannomyces graminis var. tritici</name>
    <dbReference type="NCBI Taxonomy" id="644352"/>
    <lineage>
        <taxon>Eukaryota</taxon>
        <taxon>Fungi</taxon>
        <taxon>Dikarya</taxon>
        <taxon>Ascomycota</taxon>
        <taxon>Pezizomycotina</taxon>
        <taxon>Sordariomycetes</taxon>
        <taxon>Sordariomycetidae</taxon>
        <taxon>Magnaporthales</taxon>
        <taxon>Magnaporthaceae</taxon>
        <taxon>Gaeumannomyces</taxon>
    </lineage>
</organism>
<dbReference type="InterPro" id="IPR036864">
    <property type="entry name" value="Zn2-C6_fun-type_DNA-bd_sf"/>
</dbReference>
<feature type="region of interest" description="Disordered" evidence="7">
    <location>
        <begin position="51"/>
        <end position="86"/>
    </location>
</feature>
<dbReference type="OrthoDB" id="25818at2759"/>
<evidence type="ECO:0000256" key="1">
    <source>
        <dbReference type="ARBA" id="ARBA00004123"/>
    </source>
</evidence>
<name>J3PBL2_GAET3</name>
<reference evidence="10" key="5">
    <citation type="submission" date="2018-04" db="UniProtKB">
        <authorList>
            <consortium name="EnsemblFungi"/>
        </authorList>
    </citation>
    <scope>IDENTIFICATION</scope>
    <source>
        <strain evidence="10">R3-111a-1</strain>
    </source>
</reference>
<dbReference type="InterPro" id="IPR021858">
    <property type="entry name" value="Fun_TF"/>
</dbReference>
<dbReference type="InterPro" id="IPR001138">
    <property type="entry name" value="Zn2Cys6_DnaBD"/>
</dbReference>
<reference evidence="9" key="3">
    <citation type="submission" date="2010-09" db="EMBL/GenBank/DDBJ databases">
        <title>Annotation of Gaeumannomyces graminis var. tritici R3-111a-1.</title>
        <authorList>
            <consortium name="The Broad Institute Genome Sequencing Platform"/>
            <person name="Ma L.-J."/>
            <person name="Dead R."/>
            <person name="Young S.K."/>
            <person name="Zeng Q."/>
            <person name="Gargeya S."/>
            <person name="Fitzgerald M."/>
            <person name="Haas B."/>
            <person name="Abouelleil A."/>
            <person name="Alvarado L."/>
            <person name="Arachchi H.M."/>
            <person name="Berlin A."/>
            <person name="Brown A."/>
            <person name="Chapman S.B."/>
            <person name="Chen Z."/>
            <person name="Dunbar C."/>
            <person name="Freedman E."/>
            <person name="Gearin G."/>
            <person name="Gellesch M."/>
            <person name="Goldberg J."/>
            <person name="Griggs A."/>
            <person name="Gujja S."/>
            <person name="Heiman D."/>
            <person name="Howarth C."/>
            <person name="Larson L."/>
            <person name="Lui A."/>
            <person name="MacDonald P.J.P."/>
            <person name="Mehta T."/>
            <person name="Montmayeur A."/>
            <person name="Murphy C."/>
            <person name="Neiman D."/>
            <person name="Pearson M."/>
            <person name="Priest M."/>
            <person name="Roberts A."/>
            <person name="Saif S."/>
            <person name="Shea T."/>
            <person name="Shenoy N."/>
            <person name="Sisk P."/>
            <person name="Stolte C."/>
            <person name="Sykes S."/>
            <person name="Yandava C."/>
            <person name="Wortman J."/>
            <person name="Nusbaum C."/>
            <person name="Birren B."/>
        </authorList>
    </citation>
    <scope>NUCLEOTIDE SEQUENCE</scope>
    <source>
        <strain evidence="9">R3-111a-1</strain>
    </source>
</reference>
<dbReference type="GO" id="GO:0008270">
    <property type="term" value="F:zinc ion binding"/>
    <property type="evidence" value="ECO:0007669"/>
    <property type="project" value="InterPro"/>
</dbReference>
<dbReference type="GO" id="GO:0045944">
    <property type="term" value="P:positive regulation of transcription by RNA polymerase II"/>
    <property type="evidence" value="ECO:0007669"/>
    <property type="project" value="TreeGrafter"/>
</dbReference>
<comment type="subcellular location">
    <subcellularLocation>
        <location evidence="1">Nucleus</location>
    </subcellularLocation>
</comment>
<keyword evidence="5" id="KW-0804">Transcription</keyword>
<dbReference type="eggNOG" id="ENOG502S9U8">
    <property type="taxonomic scope" value="Eukaryota"/>
</dbReference>
<feature type="compositionally biased region" description="Low complexity" evidence="7">
    <location>
        <begin position="246"/>
        <end position="255"/>
    </location>
</feature>
<evidence type="ECO:0000256" key="2">
    <source>
        <dbReference type="ARBA" id="ARBA00022833"/>
    </source>
</evidence>
<evidence type="ECO:0000256" key="3">
    <source>
        <dbReference type="ARBA" id="ARBA00023015"/>
    </source>
</evidence>
<dbReference type="STRING" id="644352.J3PBL2"/>
<evidence type="ECO:0000313" key="10">
    <source>
        <dbReference type="EnsemblFungi" id="EJT71629"/>
    </source>
</evidence>
<feature type="region of interest" description="Disordered" evidence="7">
    <location>
        <begin position="239"/>
        <end position="263"/>
    </location>
</feature>
<keyword evidence="2" id="KW-0862">Zinc</keyword>
<dbReference type="PROSITE" id="PS50048">
    <property type="entry name" value="ZN2_CY6_FUNGAL_2"/>
    <property type="match status" value="1"/>
</dbReference>
<sequence length="905" mass="96486">MLLFTKLAAPKAPKRRSRAGCTSCKEKKKKCDEERPKCARCAERGGDCVYEPVRPRQRRKRDYVVSSATASTSTTDSGGGGVDIDSAHRARLNGVPTDTFPWPQPIPDDEYDDGYDDEDEMAGANVDANYYPSGLRQSWVQHSNAQHSNAHHSWRPGALVFDEGGSSDDASDLPIFSPLEEGFDIGSLVPPPMRHGGVVGGLRGDMTMSPVMDIGGGGNAYDDEADEADLVVGSIGMEQRVDRRSSSASTTTTRTIKSEPAPSSAVVIAPHHHRQMQHHERQHGNFFGGPIDMAVAAAALPVRSPLFEFCAPAFSEFSQQPGRRMLVDHFCNVLSHLIVFREETGNPFQQLVLPLMTSGTAGALLPFTAGASSPVADAVYALASAHLEHRGVDVKGGERSLYYHHRAIQGLSKLIQPSSGKVNKNQVLAAIILLVYYEVLVQRSRTNIIEGHLKGALTVMCSHPEPLDSTGVFLERAFRFYDVIAALSFGTAPLSTAPAAGCLLPFPPVGAPAASPLNNVDTLLGMSTTLWPIIHRLSGLLALRSDLDAARAAGHPAKVAVLRTEFESTASAVEAALLGWSPSPPAGWILDSDFEGGDPTKLRRAMSPTPTGFGGRRHGSHESAGGLGDEMAVEEVDGPDTESGAENHSRLPEDSSPDTALDQEATSPSSAETPASTSSSTSSSSSSSSSTSDSARLHSILNNALAYRHSALVHLYRTVHSQPGHHPLVQRHARMALRHCAATVEHGGPMGALLWPLFAAACEAREPEDRAIAGRAFAAIDRRQGMTNIARAWEIVQEVWRRADLFHGAAGDGDDGDGRGGDGDEADEGADFAHADGDGADYPGGGGGFGGRRHSHGHGHGHGGEASRRPSSRRMSEFAFPGARKNAMDMWRRVSEDMGVNVVFG</sequence>
<evidence type="ECO:0000256" key="7">
    <source>
        <dbReference type="SAM" id="MobiDB-lite"/>
    </source>
</evidence>
<feature type="region of interest" description="Disordered" evidence="7">
    <location>
        <begin position="589"/>
        <end position="693"/>
    </location>
</feature>
<dbReference type="GO" id="GO:0005634">
    <property type="term" value="C:nucleus"/>
    <property type="evidence" value="ECO:0007669"/>
    <property type="project" value="UniProtKB-SubCell"/>
</dbReference>
<evidence type="ECO:0000256" key="6">
    <source>
        <dbReference type="ARBA" id="ARBA00023242"/>
    </source>
</evidence>
<evidence type="ECO:0000259" key="8">
    <source>
        <dbReference type="PROSITE" id="PS50048"/>
    </source>
</evidence>
<dbReference type="GeneID" id="20351342"/>
<keyword evidence="11" id="KW-1185">Reference proteome</keyword>
<dbReference type="GO" id="GO:0000976">
    <property type="term" value="F:transcription cis-regulatory region binding"/>
    <property type="evidence" value="ECO:0007669"/>
    <property type="project" value="TreeGrafter"/>
</dbReference>
<feature type="compositionally biased region" description="Low complexity" evidence="7">
    <location>
        <begin position="664"/>
        <end position="693"/>
    </location>
</feature>
<accession>J3PBL2</accession>
<reference evidence="10" key="4">
    <citation type="journal article" date="2015" name="G3 (Bethesda)">
        <title>Genome sequences of three phytopathogenic species of the Magnaporthaceae family of fungi.</title>
        <authorList>
            <person name="Okagaki L.H."/>
            <person name="Nunes C.C."/>
            <person name="Sailsbery J."/>
            <person name="Clay B."/>
            <person name="Brown D."/>
            <person name="John T."/>
            <person name="Oh Y."/>
            <person name="Young N."/>
            <person name="Fitzgerald M."/>
            <person name="Haas B.J."/>
            <person name="Zeng Q."/>
            <person name="Young S."/>
            <person name="Adiconis X."/>
            <person name="Fan L."/>
            <person name="Levin J.Z."/>
            <person name="Mitchell T.K."/>
            <person name="Okubara P.A."/>
            <person name="Farman M.L."/>
            <person name="Kohn L.M."/>
            <person name="Birren B."/>
            <person name="Ma L.-J."/>
            <person name="Dean R.A."/>
        </authorList>
    </citation>
    <scope>NUCLEOTIDE SEQUENCE</scope>
    <source>
        <strain evidence="10">R3-111a-1</strain>
    </source>
</reference>
<dbReference type="GO" id="GO:0000981">
    <property type="term" value="F:DNA-binding transcription factor activity, RNA polymerase II-specific"/>
    <property type="evidence" value="ECO:0007669"/>
    <property type="project" value="InterPro"/>
</dbReference>
<dbReference type="VEuPathDB" id="FungiDB:GGTG_10884"/>
<dbReference type="Proteomes" id="UP000006039">
    <property type="component" value="Unassembled WGS sequence"/>
</dbReference>
<dbReference type="PANTHER" id="PTHR37534">
    <property type="entry name" value="TRANSCRIPTIONAL ACTIVATOR PROTEIN UGA3"/>
    <property type="match status" value="1"/>
</dbReference>
<dbReference type="EMBL" id="GL385400">
    <property type="protein sequence ID" value="EJT71629.1"/>
    <property type="molecule type" value="Genomic_DNA"/>
</dbReference>
<dbReference type="PROSITE" id="PS00463">
    <property type="entry name" value="ZN2_CY6_FUNGAL_1"/>
    <property type="match status" value="1"/>
</dbReference>
<evidence type="ECO:0000256" key="5">
    <source>
        <dbReference type="ARBA" id="ARBA00023163"/>
    </source>
</evidence>
<protein>
    <recommendedName>
        <fullName evidence="8">Zn(2)-C6 fungal-type domain-containing protein</fullName>
    </recommendedName>
</protein>
<evidence type="ECO:0000313" key="9">
    <source>
        <dbReference type="EMBL" id="EJT71629.1"/>
    </source>
</evidence>
<dbReference type="Gene3D" id="4.10.240.10">
    <property type="entry name" value="Zn(2)-C6 fungal-type DNA-binding domain"/>
    <property type="match status" value="1"/>
</dbReference>
<dbReference type="SMART" id="SM00066">
    <property type="entry name" value="GAL4"/>
    <property type="match status" value="1"/>
</dbReference>
<reference evidence="11" key="1">
    <citation type="submission" date="2010-07" db="EMBL/GenBank/DDBJ databases">
        <title>The genome sequence of Gaeumannomyces graminis var. tritici strain R3-111a-1.</title>
        <authorList>
            <consortium name="The Broad Institute Genome Sequencing Platform"/>
            <person name="Ma L.-J."/>
            <person name="Dead R."/>
            <person name="Young S."/>
            <person name="Zeng Q."/>
            <person name="Koehrsen M."/>
            <person name="Alvarado L."/>
            <person name="Berlin A."/>
            <person name="Chapman S.B."/>
            <person name="Chen Z."/>
            <person name="Freedman E."/>
            <person name="Gellesch M."/>
            <person name="Goldberg J."/>
            <person name="Griggs A."/>
            <person name="Gujja S."/>
            <person name="Heilman E.R."/>
            <person name="Heiman D."/>
            <person name="Hepburn T."/>
            <person name="Howarth C."/>
            <person name="Jen D."/>
            <person name="Larson L."/>
            <person name="Mehta T."/>
            <person name="Neiman D."/>
            <person name="Pearson M."/>
            <person name="Roberts A."/>
            <person name="Saif S."/>
            <person name="Shea T."/>
            <person name="Shenoy N."/>
            <person name="Sisk P."/>
            <person name="Stolte C."/>
            <person name="Sykes S."/>
            <person name="Walk T."/>
            <person name="White J."/>
            <person name="Yandava C."/>
            <person name="Haas B."/>
            <person name="Nusbaum C."/>
            <person name="Birren B."/>
        </authorList>
    </citation>
    <scope>NUCLEOTIDE SEQUENCE [LARGE SCALE GENOMIC DNA]</scope>
    <source>
        <strain evidence="11">R3-111a-1</strain>
    </source>
</reference>
<evidence type="ECO:0000313" key="11">
    <source>
        <dbReference type="Proteomes" id="UP000006039"/>
    </source>
</evidence>
<proteinExistence type="predicted"/>
<dbReference type="AlphaFoldDB" id="J3PBL2"/>
<feature type="region of interest" description="Disordered" evidence="7">
    <location>
        <begin position="808"/>
        <end position="876"/>
    </location>
</feature>
<feature type="compositionally biased region" description="Low complexity" evidence="7">
    <location>
        <begin position="64"/>
        <end position="76"/>
    </location>
</feature>
<reference evidence="9" key="2">
    <citation type="submission" date="2010-07" db="EMBL/GenBank/DDBJ databases">
        <authorList>
            <consortium name="The Broad Institute Genome Sequencing Platform"/>
            <consortium name="Broad Institute Genome Sequencing Center for Infectious Disease"/>
            <person name="Ma L.-J."/>
            <person name="Dead R."/>
            <person name="Young S."/>
            <person name="Zeng Q."/>
            <person name="Koehrsen M."/>
            <person name="Alvarado L."/>
            <person name="Berlin A."/>
            <person name="Chapman S.B."/>
            <person name="Chen Z."/>
            <person name="Freedman E."/>
            <person name="Gellesch M."/>
            <person name="Goldberg J."/>
            <person name="Griggs A."/>
            <person name="Gujja S."/>
            <person name="Heilman E.R."/>
            <person name="Heiman D."/>
            <person name="Hepburn T."/>
            <person name="Howarth C."/>
            <person name="Jen D."/>
            <person name="Larson L."/>
            <person name="Mehta T."/>
            <person name="Neiman D."/>
            <person name="Pearson M."/>
            <person name="Roberts A."/>
            <person name="Saif S."/>
            <person name="Shea T."/>
            <person name="Shenoy N."/>
            <person name="Sisk P."/>
            <person name="Stolte C."/>
            <person name="Sykes S."/>
            <person name="Walk T."/>
            <person name="White J."/>
            <person name="Yandava C."/>
            <person name="Haas B."/>
            <person name="Nusbaum C."/>
            <person name="Birren B."/>
        </authorList>
    </citation>
    <scope>NUCLEOTIDE SEQUENCE</scope>
    <source>
        <strain evidence="9">R3-111a-1</strain>
    </source>
</reference>
<evidence type="ECO:0000256" key="4">
    <source>
        <dbReference type="ARBA" id="ARBA00023125"/>
    </source>
</evidence>
<dbReference type="PANTHER" id="PTHR37534:SF15">
    <property type="entry name" value="ZN(II)2CYS6 TRANSCRIPTION FACTOR (EUROFUNG)"/>
    <property type="match status" value="1"/>
</dbReference>
<keyword evidence="3" id="KW-0805">Transcription regulation</keyword>
<gene>
    <name evidence="10" type="primary">20351342</name>
    <name evidence="9" type="ORF">GGTG_10884</name>
</gene>
<feature type="compositionally biased region" description="Acidic residues" evidence="7">
    <location>
        <begin position="631"/>
        <end position="640"/>
    </location>
</feature>
<dbReference type="RefSeq" id="XP_009227026.1">
    <property type="nucleotide sequence ID" value="XM_009228762.1"/>
</dbReference>